<reference evidence="3 4" key="1">
    <citation type="submission" date="2015-06" db="EMBL/GenBank/DDBJ databases">
        <title>Investigation of pathophysiology for high-risk pregnancy and development of treatment modality based on it.</title>
        <authorList>
            <person name="Kim B.-C."/>
            <person name="Lim S."/>
        </authorList>
    </citation>
    <scope>NUCLEOTIDE SEQUENCE [LARGE SCALE GENOMIC DNA]</scope>
    <source>
        <strain evidence="3 4">AD1-86</strain>
    </source>
</reference>
<proteinExistence type="predicted"/>
<accession>A0A1B0ZI52</accession>
<name>A0A1B0ZI52_9MICO</name>
<dbReference type="InterPro" id="IPR012340">
    <property type="entry name" value="NA-bd_OB-fold"/>
</dbReference>
<organism evidence="3 4">
    <name type="scientific">Dermabacter vaginalis</name>
    <dbReference type="NCBI Taxonomy" id="1630135"/>
    <lineage>
        <taxon>Bacteria</taxon>
        <taxon>Bacillati</taxon>
        <taxon>Actinomycetota</taxon>
        <taxon>Actinomycetes</taxon>
        <taxon>Micrococcales</taxon>
        <taxon>Dermabacteraceae</taxon>
        <taxon>Dermabacter</taxon>
    </lineage>
</organism>
<dbReference type="RefSeq" id="WP_236886207.1">
    <property type="nucleotide sequence ID" value="NZ_CP012117.1"/>
</dbReference>
<evidence type="ECO:0000313" key="4">
    <source>
        <dbReference type="Proteomes" id="UP000092596"/>
    </source>
</evidence>
<dbReference type="PANTHER" id="PTHR23355">
    <property type="entry name" value="RIBONUCLEASE"/>
    <property type="match status" value="1"/>
</dbReference>
<dbReference type="GO" id="GO:0003723">
    <property type="term" value="F:RNA binding"/>
    <property type="evidence" value="ECO:0007669"/>
    <property type="project" value="InterPro"/>
</dbReference>
<protein>
    <recommendedName>
        <fullName evidence="2">RNB domain-containing protein</fullName>
    </recommendedName>
</protein>
<dbReference type="PANTHER" id="PTHR23355:SF9">
    <property type="entry name" value="DIS3-LIKE EXONUCLEASE 2"/>
    <property type="match status" value="1"/>
</dbReference>
<dbReference type="Proteomes" id="UP000092596">
    <property type="component" value="Chromosome"/>
</dbReference>
<dbReference type="PATRIC" id="fig|1630135.4.peg.1111"/>
<dbReference type="InterPro" id="IPR050180">
    <property type="entry name" value="RNR_Ribonuclease"/>
</dbReference>
<evidence type="ECO:0000313" key="3">
    <source>
        <dbReference type="EMBL" id="ANP27659.1"/>
    </source>
</evidence>
<feature type="region of interest" description="Disordered" evidence="1">
    <location>
        <begin position="431"/>
        <end position="451"/>
    </location>
</feature>
<evidence type="ECO:0000256" key="1">
    <source>
        <dbReference type="SAM" id="MobiDB-lite"/>
    </source>
</evidence>
<gene>
    <name evidence="3" type="ORF">DAD186_11090</name>
</gene>
<dbReference type="GO" id="GO:0000932">
    <property type="term" value="C:P-body"/>
    <property type="evidence" value="ECO:0007669"/>
    <property type="project" value="TreeGrafter"/>
</dbReference>
<dbReference type="SMART" id="SM00955">
    <property type="entry name" value="RNB"/>
    <property type="match status" value="1"/>
</dbReference>
<feature type="domain" description="RNB" evidence="2">
    <location>
        <begin position="59"/>
        <end position="376"/>
    </location>
</feature>
<dbReference type="SUPFAM" id="SSF50249">
    <property type="entry name" value="Nucleic acid-binding proteins"/>
    <property type="match status" value="1"/>
</dbReference>
<dbReference type="AlphaFoldDB" id="A0A1B0ZI52"/>
<evidence type="ECO:0000259" key="2">
    <source>
        <dbReference type="SMART" id="SM00955"/>
    </source>
</evidence>
<dbReference type="GO" id="GO:0000175">
    <property type="term" value="F:3'-5'-RNA exonuclease activity"/>
    <property type="evidence" value="ECO:0007669"/>
    <property type="project" value="TreeGrafter"/>
</dbReference>
<sequence length="510" mass="56477">MPVQRLSMPGDRKKAPLDTLAARIDEALEKSDIDTDYPEAALAEAEHAARTWREHTAGHADLTSIEFVTLDPESSTDLDQALHIEREGEGYRVRYAIADVPLFVEPESALDGETRKRGLTLYLPDRRIPLHPVVLSEDEASLLPHKDTPAFVWDFTLDERARVTNVNLTRALVRNRQKLAYTEVQHALEKGEAGEVMQLLVEVGEKRAALEIERGGASLSSPEQEVVTDEDTVHLQWRLPEPIEEHNAQISLMTGMAAAKIMIEGKLGILRTMPPATPEAIDRFRAQAAALKEPWPQDQPYGEFLRTLDWRKGRHLALLDQATSLFRGAGYEAFDGTLPEVLEQSAIAAPYAHTTAPLRRLVDRFVLHVCHSLITGAPLDERIRAALPELPSLMQGAQQRNSMLEKKAREIAEIGVLSTLVGTEFEGTVLDFRPETDGGSNPSNARPDRIEVQFSNPPVARWIDGARLPIGTRVTARLESVDEERNWAEFSVVSSGRPGHASEGQGPTSA</sequence>
<dbReference type="GO" id="GO:0006402">
    <property type="term" value="P:mRNA catabolic process"/>
    <property type="evidence" value="ECO:0007669"/>
    <property type="project" value="TreeGrafter"/>
</dbReference>
<dbReference type="Pfam" id="PF00773">
    <property type="entry name" value="RNB"/>
    <property type="match status" value="1"/>
</dbReference>
<dbReference type="InterPro" id="IPR001900">
    <property type="entry name" value="RNase_II/R"/>
</dbReference>
<dbReference type="KEGG" id="dva:DAD186_11090"/>
<dbReference type="STRING" id="1630135.DAD186_11090"/>
<dbReference type="EMBL" id="CP012117">
    <property type="protein sequence ID" value="ANP27659.1"/>
    <property type="molecule type" value="Genomic_DNA"/>
</dbReference>